<dbReference type="RefSeq" id="WP_138453042.1">
    <property type="nucleotide sequence ID" value="NZ_VBUT01000016.1"/>
</dbReference>
<evidence type="ECO:0000313" key="5">
    <source>
        <dbReference type="EMBL" id="TLF72550.1"/>
    </source>
</evidence>
<dbReference type="AlphaFoldDB" id="A0A5R8NA71"/>
<evidence type="ECO:0000256" key="1">
    <source>
        <dbReference type="ARBA" id="ARBA00023015"/>
    </source>
</evidence>
<dbReference type="SUPFAM" id="SSF54909">
    <property type="entry name" value="Dimeric alpha+beta barrel"/>
    <property type="match status" value="1"/>
</dbReference>
<dbReference type="Pfam" id="PF01037">
    <property type="entry name" value="AsnC_trans_reg"/>
    <property type="match status" value="1"/>
</dbReference>
<feature type="domain" description="HTH asnC-type" evidence="4">
    <location>
        <begin position="6"/>
        <end position="66"/>
    </location>
</feature>
<dbReference type="PANTHER" id="PTHR30154">
    <property type="entry name" value="LEUCINE-RESPONSIVE REGULATORY PROTEIN"/>
    <property type="match status" value="1"/>
</dbReference>
<dbReference type="InterPro" id="IPR019887">
    <property type="entry name" value="Tscrpt_reg_AsnC/Lrp_C"/>
</dbReference>
<keyword evidence="1" id="KW-0805">Transcription regulation</keyword>
<dbReference type="PANTHER" id="PTHR30154:SF34">
    <property type="entry name" value="TRANSCRIPTIONAL REGULATOR AZLB"/>
    <property type="match status" value="1"/>
</dbReference>
<dbReference type="PROSITE" id="PS50956">
    <property type="entry name" value="HTH_ASNC_2"/>
    <property type="match status" value="2"/>
</dbReference>
<dbReference type="SUPFAM" id="SSF46785">
    <property type="entry name" value="Winged helix' DNA-binding domain"/>
    <property type="match status" value="2"/>
</dbReference>
<dbReference type="Pfam" id="PF13404">
    <property type="entry name" value="HTH_AsnC-type"/>
    <property type="match status" value="2"/>
</dbReference>
<gene>
    <name evidence="5" type="ORF">FEK34_28860</name>
</gene>
<organism evidence="5 6">
    <name type="scientific">Nocardia cyriacigeorgica</name>
    <dbReference type="NCBI Taxonomy" id="135487"/>
    <lineage>
        <taxon>Bacteria</taxon>
        <taxon>Bacillati</taxon>
        <taxon>Actinomycetota</taxon>
        <taxon>Actinomycetes</taxon>
        <taxon>Mycobacteriales</taxon>
        <taxon>Nocardiaceae</taxon>
        <taxon>Nocardia</taxon>
    </lineage>
</organism>
<dbReference type="GO" id="GO:0043200">
    <property type="term" value="P:response to amino acid"/>
    <property type="evidence" value="ECO:0007669"/>
    <property type="project" value="TreeGrafter"/>
</dbReference>
<dbReference type="InterPro" id="IPR019888">
    <property type="entry name" value="Tscrpt_reg_AsnC-like"/>
</dbReference>
<proteinExistence type="predicted"/>
<dbReference type="SMART" id="SM00344">
    <property type="entry name" value="HTH_ASNC"/>
    <property type="match status" value="2"/>
</dbReference>
<dbReference type="Gene3D" id="1.10.10.10">
    <property type="entry name" value="Winged helix-like DNA-binding domain superfamily/Winged helix DNA-binding domain"/>
    <property type="match status" value="2"/>
</dbReference>
<dbReference type="InterPro" id="IPR011008">
    <property type="entry name" value="Dimeric_a/b-barrel"/>
</dbReference>
<dbReference type="InterPro" id="IPR036388">
    <property type="entry name" value="WH-like_DNA-bd_sf"/>
</dbReference>
<dbReference type="Proteomes" id="UP000306378">
    <property type="component" value="Unassembled WGS sequence"/>
</dbReference>
<dbReference type="GO" id="GO:0005829">
    <property type="term" value="C:cytosol"/>
    <property type="evidence" value="ECO:0007669"/>
    <property type="project" value="TreeGrafter"/>
</dbReference>
<dbReference type="InterPro" id="IPR000485">
    <property type="entry name" value="AsnC-type_HTH_dom"/>
</dbReference>
<name>A0A5R8NA71_9NOCA</name>
<evidence type="ECO:0000313" key="6">
    <source>
        <dbReference type="Proteomes" id="UP000306378"/>
    </source>
</evidence>
<evidence type="ECO:0000256" key="2">
    <source>
        <dbReference type="ARBA" id="ARBA00023125"/>
    </source>
</evidence>
<dbReference type="Gene3D" id="3.30.70.920">
    <property type="match status" value="1"/>
</dbReference>
<sequence>MDPVTLDTADLGLLHALQVDGRAPFSRIAEVLDISDRTAARRYARLRANGLVRVTGVIDSRRTGDAEWVVRIRVRPGGADAVAQALARRPDAAWVTMLSSGTEIVCVFRTGATEPAPVAALARHREVVDVEAHRLLRNLMTRPWPGRTSALAPDQVAALDPPSGELSGPVTLTELDRRLLPALAVDGRAAYPRLAGALGWSESAVRRRLDELRRAAVLRFDVEVDAVVLGYTFQCVLWLTVAPARLTAVGGELAADPEVAFVGATTGSHNLLVFTVCRDARALFDYVTERVGSLAGVDRVDTADVWRIVKRSSSSPWPGHTPHRP</sequence>
<evidence type="ECO:0000256" key="3">
    <source>
        <dbReference type="ARBA" id="ARBA00023163"/>
    </source>
</evidence>
<protein>
    <submittedName>
        <fullName evidence="5">Lrp/AsnC family transcriptional regulator</fullName>
    </submittedName>
</protein>
<dbReference type="PRINTS" id="PR00033">
    <property type="entry name" value="HTHASNC"/>
</dbReference>
<dbReference type="GO" id="GO:0043565">
    <property type="term" value="F:sequence-specific DNA binding"/>
    <property type="evidence" value="ECO:0007669"/>
    <property type="project" value="InterPro"/>
</dbReference>
<feature type="domain" description="HTH asnC-type" evidence="4">
    <location>
        <begin position="172"/>
        <end position="232"/>
    </location>
</feature>
<accession>A0A5R8NA71</accession>
<keyword evidence="3" id="KW-0804">Transcription</keyword>
<dbReference type="EMBL" id="VBUT01000016">
    <property type="protein sequence ID" value="TLF72550.1"/>
    <property type="molecule type" value="Genomic_DNA"/>
</dbReference>
<evidence type="ECO:0000259" key="4">
    <source>
        <dbReference type="PROSITE" id="PS50956"/>
    </source>
</evidence>
<dbReference type="InterPro" id="IPR036390">
    <property type="entry name" value="WH_DNA-bd_sf"/>
</dbReference>
<keyword evidence="2" id="KW-0238">DNA-binding</keyword>
<comment type="caution">
    <text evidence="5">The sequence shown here is derived from an EMBL/GenBank/DDBJ whole genome shotgun (WGS) entry which is preliminary data.</text>
</comment>
<reference evidence="5 6" key="1">
    <citation type="submission" date="2019-05" db="EMBL/GenBank/DDBJ databases">
        <title>Genomes sequences of two Nocardia cyriacigeorgica environmental isolates, type strains Nocardia asteroides ATCC 19247 and Nocardia cyriacigeorgica DSM 44484.</title>
        <authorList>
            <person name="Vautrin F."/>
            <person name="Bergeron E."/>
            <person name="Dubost A."/>
            <person name="Abrouk D."/>
            <person name="Rodriguez Nava V."/>
            <person name="Pujic P."/>
        </authorList>
    </citation>
    <scope>NUCLEOTIDE SEQUENCE [LARGE SCALE GENOMIC DNA]</scope>
    <source>
        <strain evidence="5 6">EML 446</strain>
    </source>
</reference>